<sequence>MIFSTMCLLPFASSNLAAVVQICLSVGIFSLALFKTFLALSSRSPVGVNIPGVATPGIIEAKPLVGSILVDVSPPKFLASTESGNGFNTYETSLASRAGPISDRVVNPVALRQIIANAIYWVKTYPLPTPATYPKGAETCDVKFFLLHYKERDKSFKNSIVRTMSCQKGNASRSRPQRYQNHTSFKNNLHDKSQKTKLINSIEVNNVCERCKRIIEWKIKYKKYKALKAPMKCTKCEQKTVKHSYHNICLLCAKQQGVCPKCGQKKEIVEGKPSKEEQIKLDAEFKTILKTMSERKRRTFLRYISQSTKNKENSKSCTPGFDTDTDGIDSKDGNEDETSSKRREDLLMKLKSLAVEDDDDIDSDTDDERDVDVNNFTFYYAFHIRQLTIKMEDKEKPGMLSCTIKGPGPVYKLPTLIGYSGHDPSRHRSPAYSIRARTGIKSYVIGPGPHYDVRNLTKSGPDNPPAYTIRGRKAWSLQDHAPGPGAYSPELCPPMNHSRRAPAYSIKSRGMTKYLDEGPGPNSYYLPTCIGPKVPDKPAQGAFSMIGHRKTREEIMGPGPAAYIKINYDTIKRRSPAYSLKGRHILLERYDGPAPIFYPLYDTRKRSPMYSFGIKHSECTGIPMTQLDED</sequence>
<feature type="non-terminal residue" evidence="2">
    <location>
        <position position="630"/>
    </location>
</feature>
<accession>A0A4S2KK10</accession>
<evidence type="ECO:0000313" key="2">
    <source>
        <dbReference type="EMBL" id="TGZ49506.1"/>
    </source>
</evidence>
<dbReference type="InterPro" id="IPR019351">
    <property type="entry name" value="DUF2039"/>
</dbReference>
<dbReference type="STRING" id="300112.A0A4S2KK10"/>
<name>A0A4S2KK10_9HYME</name>
<feature type="compositionally biased region" description="Basic and acidic residues" evidence="1">
    <location>
        <begin position="328"/>
        <end position="343"/>
    </location>
</feature>
<evidence type="ECO:0000256" key="1">
    <source>
        <dbReference type="SAM" id="MobiDB-lite"/>
    </source>
</evidence>
<keyword evidence="3" id="KW-1185">Reference proteome</keyword>
<dbReference type="Pfam" id="PF07004">
    <property type="entry name" value="SHIPPO-rpt"/>
    <property type="match status" value="2"/>
</dbReference>
<comment type="caution">
    <text evidence="2">The sequence shown here is derived from an EMBL/GenBank/DDBJ whole genome shotgun (WGS) entry which is preliminary data.</text>
</comment>
<proteinExistence type="predicted"/>
<dbReference type="AlphaFoldDB" id="A0A4S2KK10"/>
<dbReference type="Proteomes" id="UP000310200">
    <property type="component" value="Unassembled WGS sequence"/>
</dbReference>
<dbReference type="PANTHER" id="PTHR22876">
    <property type="entry name" value="ZGC:101016"/>
    <property type="match status" value="1"/>
</dbReference>
<protein>
    <recommendedName>
        <fullName evidence="4">Outer dense fiber protein 3</fullName>
    </recommendedName>
</protein>
<dbReference type="PANTHER" id="PTHR22876:SF5">
    <property type="entry name" value="CHROMOSOME 9 OPEN READING FRAME 85"/>
    <property type="match status" value="1"/>
</dbReference>
<evidence type="ECO:0000313" key="3">
    <source>
        <dbReference type="Proteomes" id="UP000310200"/>
    </source>
</evidence>
<organism evidence="2 3">
    <name type="scientific">Temnothorax longispinosus</name>
    <dbReference type="NCBI Taxonomy" id="300112"/>
    <lineage>
        <taxon>Eukaryota</taxon>
        <taxon>Metazoa</taxon>
        <taxon>Ecdysozoa</taxon>
        <taxon>Arthropoda</taxon>
        <taxon>Hexapoda</taxon>
        <taxon>Insecta</taxon>
        <taxon>Pterygota</taxon>
        <taxon>Neoptera</taxon>
        <taxon>Endopterygota</taxon>
        <taxon>Hymenoptera</taxon>
        <taxon>Apocrita</taxon>
        <taxon>Aculeata</taxon>
        <taxon>Formicoidea</taxon>
        <taxon>Formicidae</taxon>
        <taxon>Myrmicinae</taxon>
        <taxon>Temnothorax</taxon>
    </lineage>
</organism>
<reference evidence="2 3" key="1">
    <citation type="journal article" date="2019" name="Philos. Trans. R. Soc. Lond., B, Biol. Sci.">
        <title>Ant behaviour and brain gene expression of defending hosts depend on the ecological success of the intruding social parasite.</title>
        <authorList>
            <person name="Kaur R."/>
            <person name="Stoldt M."/>
            <person name="Jongepier E."/>
            <person name="Feldmeyer B."/>
            <person name="Menzel F."/>
            <person name="Bornberg-Bauer E."/>
            <person name="Foitzik S."/>
        </authorList>
    </citation>
    <scope>NUCLEOTIDE SEQUENCE [LARGE SCALE GENOMIC DNA]</scope>
    <source>
        <tissue evidence="2">Whole body</tissue>
    </source>
</reference>
<dbReference type="InterPro" id="IPR010736">
    <property type="entry name" value="SHIPPO-rpt"/>
</dbReference>
<evidence type="ECO:0008006" key="4">
    <source>
        <dbReference type="Google" id="ProtNLM"/>
    </source>
</evidence>
<feature type="region of interest" description="Disordered" evidence="1">
    <location>
        <begin position="310"/>
        <end position="343"/>
    </location>
</feature>
<dbReference type="Pfam" id="PF10217">
    <property type="entry name" value="DUF2039"/>
    <property type="match status" value="1"/>
</dbReference>
<gene>
    <name evidence="2" type="ORF">DBV15_06316</name>
</gene>
<dbReference type="EMBL" id="QBLH01002116">
    <property type="protein sequence ID" value="TGZ49506.1"/>
    <property type="molecule type" value="Genomic_DNA"/>
</dbReference>